<evidence type="ECO:0000313" key="1">
    <source>
        <dbReference type="EMBL" id="NMH75781.1"/>
    </source>
</evidence>
<comment type="caution">
    <text evidence="1">The sequence shown here is derived from an EMBL/GenBank/DDBJ whole genome shotgun (WGS) entry which is preliminary data.</text>
</comment>
<dbReference type="EMBL" id="JAAXKY010000002">
    <property type="protein sequence ID" value="NMH75781.1"/>
    <property type="molecule type" value="Genomic_DNA"/>
</dbReference>
<reference evidence="1 2" key="1">
    <citation type="submission" date="2020-04" db="EMBL/GenBank/DDBJ databases">
        <authorList>
            <person name="Klaysubun C."/>
            <person name="Duangmal K."/>
            <person name="Lipun K."/>
        </authorList>
    </citation>
    <scope>NUCLEOTIDE SEQUENCE [LARGE SCALE GENOMIC DNA]</scope>
    <source>
        <strain evidence="1 2">JCM 11839</strain>
    </source>
</reference>
<sequence>MDRPDQIEVVEAPALTEADLGLTDGDALMRIGDAADLAEKPGYPGFDAVFEGIEVALTPGSALVPILGKLIKD</sequence>
<name>A0ABX1R5V7_9PSEU</name>
<proteinExistence type="predicted"/>
<keyword evidence="2" id="KW-1185">Reference proteome</keyword>
<dbReference type="Proteomes" id="UP001296706">
    <property type="component" value="Unassembled WGS sequence"/>
</dbReference>
<protein>
    <submittedName>
        <fullName evidence="1">Uncharacterized protein</fullName>
    </submittedName>
</protein>
<evidence type="ECO:0000313" key="2">
    <source>
        <dbReference type="Proteomes" id="UP001296706"/>
    </source>
</evidence>
<gene>
    <name evidence="1" type="ORF">HF577_01485</name>
</gene>
<accession>A0ABX1R5V7</accession>
<dbReference type="RefSeq" id="WP_169393856.1">
    <property type="nucleotide sequence ID" value="NZ_BAAAJH010000039.1"/>
</dbReference>
<organism evidence="1 2">
    <name type="scientific">Pseudonocardia xinjiangensis</name>
    <dbReference type="NCBI Taxonomy" id="75289"/>
    <lineage>
        <taxon>Bacteria</taxon>
        <taxon>Bacillati</taxon>
        <taxon>Actinomycetota</taxon>
        <taxon>Actinomycetes</taxon>
        <taxon>Pseudonocardiales</taxon>
        <taxon>Pseudonocardiaceae</taxon>
        <taxon>Pseudonocardia</taxon>
    </lineage>
</organism>